<sequence>MLFKTKKLSPRLFQLIQIQALKKFSWKAPNTAPSTPSNIGTRRLSLEPKALEPKTQAIEHRAQPQYLTPTQYNDQRHQNDANRMQRRYSMTCSSSQLSGYSPKPPQPGLPQSTAPESSQAPPSTYPYRRPSQGFPTPTDPKTFRYDYNAKAKSKATDSFQHSRNKPGHLHRRTYGPPSQLISSFDLDDKNILYIRNLSMEIVHHQVFELFSAFGNLKRVYVHQRSENYKYAMIIYITEESMKRALSANPHRLNDRKYICQQASPWHLGHFKIDSQLSGSINRANFRERFQMRLPYGVVMRSYFYESHPSPNQSSYIIADRDRKRKSALLPPLCLALLHYTHNKQPLPKPGFKTEPAPVSSYQQQLFAGMGKGYRFERHSYTNFVAYQKKPGHYESVPIDHKVGLTAVAYADLRDRLELITFHYH</sequence>
<protein>
    <submittedName>
        <fullName evidence="6">Uncharacterized protein LOC108615485</fullName>
    </submittedName>
</protein>
<dbReference type="InterPro" id="IPR035979">
    <property type="entry name" value="RBD_domain_sf"/>
</dbReference>
<dbReference type="InterPro" id="IPR000504">
    <property type="entry name" value="RRM_dom"/>
</dbReference>
<reference evidence="6" key="3">
    <citation type="submission" date="2025-08" db="UniProtKB">
        <authorList>
            <consortium name="RefSeq"/>
        </authorList>
    </citation>
    <scope>IDENTIFICATION</scope>
    <source>
        <tissue evidence="6">Whole organism</tissue>
    </source>
</reference>
<dbReference type="GeneID" id="108615485"/>
<evidence type="ECO:0000259" key="4">
    <source>
        <dbReference type="PROSITE" id="PS50102"/>
    </source>
</evidence>
<organism evidence="5 6">
    <name type="scientific">Drosophila arizonae</name>
    <name type="common">Fruit fly</name>
    <dbReference type="NCBI Taxonomy" id="7263"/>
    <lineage>
        <taxon>Eukaryota</taxon>
        <taxon>Metazoa</taxon>
        <taxon>Ecdysozoa</taxon>
        <taxon>Arthropoda</taxon>
        <taxon>Hexapoda</taxon>
        <taxon>Insecta</taxon>
        <taxon>Pterygota</taxon>
        <taxon>Neoptera</taxon>
        <taxon>Endopterygota</taxon>
        <taxon>Diptera</taxon>
        <taxon>Brachycera</taxon>
        <taxon>Muscomorpha</taxon>
        <taxon>Ephydroidea</taxon>
        <taxon>Drosophilidae</taxon>
        <taxon>Drosophila</taxon>
    </lineage>
</organism>
<feature type="compositionally biased region" description="Basic residues" evidence="3">
    <location>
        <begin position="162"/>
        <end position="173"/>
    </location>
</feature>
<reference evidence="5" key="1">
    <citation type="journal article" date="1997" name="Nucleic Acids Res.">
        <title>tRNAscan-SE: a program for improved detection of transfer RNA genes in genomic sequence.</title>
        <authorList>
            <person name="Lowe T.M."/>
            <person name="Eddy S.R."/>
        </authorList>
    </citation>
    <scope>NUCLEOTIDE SEQUENCE [LARGE SCALE GENOMIC DNA]</scope>
</reference>
<feature type="compositionally biased region" description="Polar residues" evidence="3">
    <location>
        <begin position="109"/>
        <end position="122"/>
    </location>
</feature>
<dbReference type="RefSeq" id="XP_017865486.1">
    <property type="nucleotide sequence ID" value="XM_018009997.1"/>
</dbReference>
<feature type="compositionally biased region" description="Basic and acidic residues" evidence="3">
    <location>
        <begin position="53"/>
        <end position="62"/>
    </location>
</feature>
<proteinExistence type="predicted"/>
<dbReference type="CDD" id="cd00590">
    <property type="entry name" value="RRM_SF"/>
    <property type="match status" value="1"/>
</dbReference>
<evidence type="ECO:0000313" key="6">
    <source>
        <dbReference type="RefSeq" id="XP_017865486.1"/>
    </source>
</evidence>
<evidence type="ECO:0000256" key="1">
    <source>
        <dbReference type="ARBA" id="ARBA00022884"/>
    </source>
</evidence>
<feature type="domain" description="RRM" evidence="4">
    <location>
        <begin position="190"/>
        <end position="264"/>
    </location>
</feature>
<evidence type="ECO:0000256" key="3">
    <source>
        <dbReference type="SAM" id="MobiDB-lite"/>
    </source>
</evidence>
<gene>
    <name evidence="6" type="primary">LOC108615485</name>
</gene>
<evidence type="ECO:0000313" key="5">
    <source>
        <dbReference type="Proteomes" id="UP000694904"/>
    </source>
</evidence>
<dbReference type="InterPro" id="IPR012677">
    <property type="entry name" value="Nucleotide-bd_a/b_plait_sf"/>
</dbReference>
<dbReference type="Gene3D" id="3.30.70.330">
    <property type="match status" value="1"/>
</dbReference>
<reference evidence="5" key="2">
    <citation type="journal article" date="2016" name="G3 (Bethesda)">
        <title>Genome Evolution in Three Species of Cactophilic Drosophila.</title>
        <authorList>
            <person name="Sanchez-Flores A."/>
            <person name="Penazola F."/>
            <person name="Carpinteyro-Ponce J."/>
            <person name="Nazario-Yepiz N."/>
            <person name="Abreu-Goodger C."/>
            <person name="Machado C.A."/>
            <person name="Markow T.A."/>
        </authorList>
    </citation>
    <scope>NUCLEOTIDE SEQUENCE [LARGE SCALE GENOMIC DNA]</scope>
</reference>
<accession>A0ABM1PE50</accession>
<keyword evidence="5" id="KW-1185">Reference proteome</keyword>
<feature type="region of interest" description="Disordered" evidence="3">
    <location>
        <begin position="53"/>
        <end position="176"/>
    </location>
</feature>
<evidence type="ECO:0000256" key="2">
    <source>
        <dbReference type="PROSITE-ProRule" id="PRU00176"/>
    </source>
</evidence>
<dbReference type="Proteomes" id="UP000694904">
    <property type="component" value="Chromosome 2"/>
</dbReference>
<dbReference type="SMART" id="SM00360">
    <property type="entry name" value="RRM"/>
    <property type="match status" value="1"/>
</dbReference>
<dbReference type="SUPFAM" id="SSF54928">
    <property type="entry name" value="RNA-binding domain, RBD"/>
    <property type="match status" value="1"/>
</dbReference>
<dbReference type="PROSITE" id="PS50102">
    <property type="entry name" value="RRM"/>
    <property type="match status" value="1"/>
</dbReference>
<keyword evidence="1 2" id="KW-0694">RNA-binding</keyword>
<feature type="compositionally biased region" description="Polar residues" evidence="3">
    <location>
        <begin position="88"/>
        <end position="99"/>
    </location>
</feature>
<dbReference type="Pfam" id="PF00076">
    <property type="entry name" value="RRM_1"/>
    <property type="match status" value="1"/>
</dbReference>
<name>A0ABM1PE50_DROAR</name>